<keyword evidence="4" id="KW-1133">Transmembrane helix</keyword>
<keyword evidence="6" id="KW-0418">Kinase</keyword>
<evidence type="ECO:0000259" key="5">
    <source>
        <dbReference type="SMART" id="SM00388"/>
    </source>
</evidence>
<dbReference type="EMBL" id="APKE01000022">
    <property type="protein sequence ID" value="KAF0675855.1"/>
    <property type="molecule type" value="Genomic_DNA"/>
</dbReference>
<evidence type="ECO:0000256" key="4">
    <source>
        <dbReference type="SAM" id="Phobius"/>
    </source>
</evidence>
<proteinExistence type="predicted"/>
<dbReference type="SMART" id="SM00388">
    <property type="entry name" value="HisKA"/>
    <property type="match status" value="1"/>
</dbReference>
<evidence type="ECO:0000313" key="6">
    <source>
        <dbReference type="EMBL" id="KAF0675855.1"/>
    </source>
</evidence>
<dbReference type="CDD" id="cd00082">
    <property type="entry name" value="HisKA"/>
    <property type="match status" value="1"/>
</dbReference>
<evidence type="ECO:0000256" key="1">
    <source>
        <dbReference type="ARBA" id="ARBA00000085"/>
    </source>
</evidence>
<keyword evidence="6" id="KW-0808">Transferase</keyword>
<dbReference type="Pfam" id="PF00512">
    <property type="entry name" value="HisKA"/>
    <property type="match status" value="1"/>
</dbReference>
<dbReference type="InterPro" id="IPR003661">
    <property type="entry name" value="HisK_dim/P_dom"/>
</dbReference>
<dbReference type="EC" id="2.7.13.3" evidence="2"/>
<dbReference type="PANTHER" id="PTHR43719">
    <property type="entry name" value="TWO-COMPONENT HISTIDINE KINASE"/>
    <property type="match status" value="1"/>
</dbReference>
<keyword evidence="4" id="KW-0472">Membrane</keyword>
<dbReference type="RefSeq" id="WP_159965497.1">
    <property type="nucleotide sequence ID" value="NZ_APKE01000022.1"/>
</dbReference>
<keyword evidence="4" id="KW-0812">Transmembrane</keyword>
<keyword evidence="3" id="KW-0597">Phosphoprotein</keyword>
<feature type="domain" description="Signal transduction histidine kinase dimerisation/phosphoacceptor" evidence="5">
    <location>
        <begin position="140"/>
        <end position="209"/>
    </location>
</feature>
<protein>
    <recommendedName>
        <fullName evidence="2">histidine kinase</fullName>
        <ecNumber evidence="2">2.7.13.3</ecNumber>
    </recommendedName>
</protein>
<dbReference type="SUPFAM" id="SSF47384">
    <property type="entry name" value="Homodimeric domain of signal transducing histidine kinase"/>
    <property type="match status" value="1"/>
</dbReference>
<evidence type="ECO:0000256" key="2">
    <source>
        <dbReference type="ARBA" id="ARBA00012438"/>
    </source>
</evidence>
<dbReference type="Proteomes" id="UP000698242">
    <property type="component" value="Unassembled WGS sequence"/>
</dbReference>
<gene>
    <name evidence="6" type="ORF">PMES_01941</name>
</gene>
<dbReference type="PANTHER" id="PTHR43719:SF28">
    <property type="entry name" value="PEROXIDE STRESS-ACTIVATED HISTIDINE KINASE MAK1-RELATED"/>
    <property type="match status" value="1"/>
</dbReference>
<accession>A0A921TBL6</accession>
<dbReference type="InterPro" id="IPR036890">
    <property type="entry name" value="HATPase_C_sf"/>
</dbReference>
<dbReference type="GO" id="GO:0000155">
    <property type="term" value="F:phosphorelay sensor kinase activity"/>
    <property type="evidence" value="ECO:0007669"/>
    <property type="project" value="InterPro"/>
</dbReference>
<evidence type="ECO:0000256" key="3">
    <source>
        <dbReference type="ARBA" id="ARBA00022553"/>
    </source>
</evidence>
<keyword evidence="7" id="KW-1185">Reference proteome</keyword>
<comment type="caution">
    <text evidence="6">The sequence shown here is derived from an EMBL/GenBank/DDBJ whole genome shotgun (WGS) entry which is preliminary data.</text>
</comment>
<dbReference type="OrthoDB" id="9813151at2"/>
<feature type="transmembrane region" description="Helical" evidence="4">
    <location>
        <begin position="20"/>
        <end position="41"/>
    </location>
</feature>
<reference evidence="6" key="1">
    <citation type="submission" date="2013-03" db="EMBL/GenBank/DDBJ databases">
        <title>Genome Sequence of the Profundibacterium mesophilum strain KAUST100406-0324T from Red Sea, a novel genus in the family Rhodobacteraceae.</title>
        <authorList>
            <person name="Essack M."/>
            <person name="Alam I."/>
            <person name="Lafi F."/>
            <person name="Alawi W."/>
            <person name="Kamanu F."/>
            <person name="Al-Suwailem A."/>
            <person name="Lee O.O."/>
            <person name="Xu Y."/>
            <person name="Bajic V."/>
            <person name="Qian P.-Y."/>
            <person name="Archer J."/>
        </authorList>
    </citation>
    <scope>NUCLEOTIDE SEQUENCE</scope>
    <source>
        <strain evidence="6">KAUST100406-0324</strain>
    </source>
</reference>
<evidence type="ECO:0000313" key="7">
    <source>
        <dbReference type="Proteomes" id="UP000698242"/>
    </source>
</evidence>
<dbReference type="Gene3D" id="1.10.287.130">
    <property type="match status" value="1"/>
</dbReference>
<dbReference type="AlphaFoldDB" id="A0A921TBL6"/>
<comment type="catalytic activity">
    <reaction evidence="1">
        <text>ATP + protein L-histidine = ADP + protein N-phospho-L-histidine.</text>
        <dbReference type="EC" id="2.7.13.3"/>
    </reaction>
</comment>
<sequence>MKIYEYMAKRNWPHSYSGKILLVSFIGVHVPMFGAVAYALLADATPFTEQLDVLAAMLVATLVGTGGTMFVMNALLAPVVAATQAADGYLREGRTPRLPTTYTDSAGVLMSSVQECITRLDSSLTTSELARKQIAHEHSSKFQILAGMKHDFRTPLTRILGFAELMKSEAIGPVGDDSYRRFAATIGDSGRELLQTLQSVLDLSDAQARSQLAEDSEVFDLADMAQEAISLEHLHAQKRGVSIELIAPPVLEVCTIPSAAKNILSALLQAAIDRNVRGAQVRMELDGERGLACISVLAVGGQLTLEDVPSELQHFCDNLPSGTGSRSSRPETSTPMTLRMSLLETLTRAIGAEFTLGQDARGWEMQVLIRPQPLIVPLAAE</sequence>
<dbReference type="InterPro" id="IPR036097">
    <property type="entry name" value="HisK_dim/P_sf"/>
</dbReference>
<feature type="transmembrane region" description="Helical" evidence="4">
    <location>
        <begin position="53"/>
        <end position="76"/>
    </location>
</feature>
<dbReference type="InterPro" id="IPR050956">
    <property type="entry name" value="2C_system_His_kinase"/>
</dbReference>
<dbReference type="SUPFAM" id="SSF55874">
    <property type="entry name" value="ATPase domain of HSP90 chaperone/DNA topoisomerase II/histidine kinase"/>
    <property type="match status" value="1"/>
</dbReference>
<organism evidence="6 7">
    <name type="scientific">Profundibacterium mesophilum KAUST100406-0324</name>
    <dbReference type="NCBI Taxonomy" id="1037889"/>
    <lineage>
        <taxon>Bacteria</taxon>
        <taxon>Pseudomonadati</taxon>
        <taxon>Pseudomonadota</taxon>
        <taxon>Alphaproteobacteria</taxon>
        <taxon>Rhodobacterales</taxon>
        <taxon>Roseobacteraceae</taxon>
        <taxon>Profundibacterium</taxon>
    </lineage>
</organism>
<name>A0A921TBL6_9RHOB</name>